<dbReference type="PANTHER" id="PTHR21174:SF0">
    <property type="entry name" value="HD PHOSPHOHYDROLASE FAMILY PROTEIN-RELATED"/>
    <property type="match status" value="1"/>
</dbReference>
<feature type="compositionally biased region" description="Basic and acidic residues" evidence="1">
    <location>
        <begin position="232"/>
        <end position="244"/>
    </location>
</feature>
<evidence type="ECO:0000313" key="3">
    <source>
        <dbReference type="Proteomes" id="UP000419743"/>
    </source>
</evidence>
<dbReference type="PANTHER" id="PTHR21174">
    <property type="match status" value="1"/>
</dbReference>
<name>A0A7M4DJP8_9MICO</name>
<keyword evidence="3" id="KW-1185">Reference proteome</keyword>
<sequence length="341" mass="37635">MGVIDAPQWVLSAWRRSLEAVGATADREAIEARGEALIGRWSEPDRIHHNMKRLIGVLARVDELAPETHHPDIVRIAAWYHGAVFNAAAREAYAHRGGVDEAASAALARTELTELGVPEKVVNRIAELISVLARHAAPATDIDAQALCDADLGGLASEPQKYEAYRREVREEYRHIPQRDYVEARLRIVTKLLGRTHLFRSPLGRDWEDAARENLNAELARLTSELATLPPRAEDEPDPSRADVARSGSDPDADDAGFGLSDQAPEPRDSERATRTAVPDVDLPPERAPASDRSRGTEGTWPNRPPSMRSADAEPEEDEAQHETSLSRPPRMPARQRPTSD</sequence>
<evidence type="ECO:0000313" key="2">
    <source>
        <dbReference type="EMBL" id="VZO37268.1"/>
    </source>
</evidence>
<dbReference type="AlphaFoldDB" id="A0A7M4DJP8"/>
<organism evidence="2 3">
    <name type="scientific">Occultella aeris</name>
    <dbReference type="NCBI Taxonomy" id="2761496"/>
    <lineage>
        <taxon>Bacteria</taxon>
        <taxon>Bacillati</taxon>
        <taxon>Actinomycetota</taxon>
        <taxon>Actinomycetes</taxon>
        <taxon>Micrococcales</taxon>
        <taxon>Ruaniaceae</taxon>
        <taxon>Occultella</taxon>
    </lineage>
</organism>
<accession>A0A7M4DJP8</accession>
<dbReference type="SUPFAM" id="SSF109604">
    <property type="entry name" value="HD-domain/PDEase-like"/>
    <property type="match status" value="1"/>
</dbReference>
<proteinExistence type="predicted"/>
<dbReference type="EMBL" id="CACRYJ010000032">
    <property type="protein sequence ID" value="VZO37268.1"/>
    <property type="molecule type" value="Genomic_DNA"/>
</dbReference>
<feature type="compositionally biased region" description="Basic and acidic residues" evidence="1">
    <location>
        <begin position="265"/>
        <end position="274"/>
    </location>
</feature>
<dbReference type="InterPro" id="IPR009218">
    <property type="entry name" value="HD_phosphohydro"/>
</dbReference>
<dbReference type="Gene3D" id="1.10.3210.10">
    <property type="entry name" value="Hypothetical protein af1432"/>
    <property type="match status" value="1"/>
</dbReference>
<reference evidence="2 3" key="1">
    <citation type="submission" date="2019-11" db="EMBL/GenBank/DDBJ databases">
        <authorList>
            <person name="Criscuolo A."/>
        </authorList>
    </citation>
    <scope>NUCLEOTIDE SEQUENCE [LARGE SCALE GENOMIC DNA]</scope>
    <source>
        <strain evidence="2">CIP111667</strain>
    </source>
</reference>
<gene>
    <name evidence="2" type="ORF">HALOF300_02355</name>
</gene>
<evidence type="ECO:0000256" key="1">
    <source>
        <dbReference type="SAM" id="MobiDB-lite"/>
    </source>
</evidence>
<protein>
    <recommendedName>
        <fullName evidence="4">Metal-dependent HD superfamily phosphohydrolase</fullName>
    </recommendedName>
</protein>
<dbReference type="Proteomes" id="UP000419743">
    <property type="component" value="Unassembled WGS sequence"/>
</dbReference>
<comment type="caution">
    <text evidence="2">The sequence shown here is derived from an EMBL/GenBank/DDBJ whole genome shotgun (WGS) entry which is preliminary data.</text>
</comment>
<feature type="region of interest" description="Disordered" evidence="1">
    <location>
        <begin position="226"/>
        <end position="341"/>
    </location>
</feature>
<evidence type="ECO:0008006" key="4">
    <source>
        <dbReference type="Google" id="ProtNLM"/>
    </source>
</evidence>
<dbReference type="RefSeq" id="WP_156741113.1">
    <property type="nucleotide sequence ID" value="NZ_CACRYJ010000032.1"/>
</dbReference>